<gene>
    <name evidence="2" type="primary">Acey_s0003.g1578</name>
    <name evidence="2" type="ORF">Y032_0003g1578</name>
</gene>
<organism evidence="2 3">
    <name type="scientific">Ancylostoma ceylanicum</name>
    <dbReference type="NCBI Taxonomy" id="53326"/>
    <lineage>
        <taxon>Eukaryota</taxon>
        <taxon>Metazoa</taxon>
        <taxon>Ecdysozoa</taxon>
        <taxon>Nematoda</taxon>
        <taxon>Chromadorea</taxon>
        <taxon>Rhabditida</taxon>
        <taxon>Rhabditina</taxon>
        <taxon>Rhabditomorpha</taxon>
        <taxon>Strongyloidea</taxon>
        <taxon>Ancylostomatidae</taxon>
        <taxon>Ancylostomatinae</taxon>
        <taxon>Ancylostoma</taxon>
    </lineage>
</organism>
<reference evidence="3" key="1">
    <citation type="journal article" date="2015" name="Nat. Genet.">
        <title>The genome and transcriptome of the zoonotic hookworm Ancylostoma ceylanicum identify infection-specific gene families.</title>
        <authorList>
            <person name="Schwarz E.M."/>
            <person name="Hu Y."/>
            <person name="Antoshechkin I."/>
            <person name="Miller M.M."/>
            <person name="Sternberg P.W."/>
            <person name="Aroian R.V."/>
        </authorList>
    </citation>
    <scope>NUCLEOTIDE SEQUENCE</scope>
    <source>
        <strain evidence="3">HY135</strain>
    </source>
</reference>
<evidence type="ECO:0000256" key="1">
    <source>
        <dbReference type="SAM" id="MobiDB-lite"/>
    </source>
</evidence>
<evidence type="ECO:0000313" key="2">
    <source>
        <dbReference type="EMBL" id="EYC32443.1"/>
    </source>
</evidence>
<protein>
    <submittedName>
        <fullName evidence="2">Uncharacterized protein</fullName>
    </submittedName>
</protein>
<proteinExistence type="predicted"/>
<sequence>MTEMPHEGNASEASTERSLRVRRQPDDQAGPTVVFTTVGINEISPDTIKGKRWVRSLSIEENEPGGRRRTRVRGDAAGLGRRSQGVIMLCKGSTFAATVRRRPKVGGQT</sequence>
<keyword evidence="3" id="KW-1185">Reference proteome</keyword>
<dbReference type="Proteomes" id="UP000024635">
    <property type="component" value="Unassembled WGS sequence"/>
</dbReference>
<dbReference type="EMBL" id="JARK01001339">
    <property type="protein sequence ID" value="EYC32443.1"/>
    <property type="molecule type" value="Genomic_DNA"/>
</dbReference>
<comment type="caution">
    <text evidence="2">The sequence shown here is derived from an EMBL/GenBank/DDBJ whole genome shotgun (WGS) entry which is preliminary data.</text>
</comment>
<dbReference type="AlphaFoldDB" id="A0A016W0A0"/>
<feature type="region of interest" description="Disordered" evidence="1">
    <location>
        <begin position="1"/>
        <end position="32"/>
    </location>
</feature>
<evidence type="ECO:0000313" key="3">
    <source>
        <dbReference type="Proteomes" id="UP000024635"/>
    </source>
</evidence>
<feature type="compositionally biased region" description="Basic and acidic residues" evidence="1">
    <location>
        <begin position="14"/>
        <end position="26"/>
    </location>
</feature>
<accession>A0A016W0A0</accession>
<name>A0A016W0A0_9BILA</name>